<name>A0A699GP89_TANCI</name>
<evidence type="ECO:0000259" key="1">
    <source>
        <dbReference type="Pfam" id="PF07727"/>
    </source>
</evidence>
<dbReference type="InterPro" id="IPR013103">
    <property type="entry name" value="RVT_2"/>
</dbReference>
<comment type="caution">
    <text evidence="2">The sequence shown here is derived from an EMBL/GenBank/DDBJ whole genome shotgun (WGS) entry which is preliminary data.</text>
</comment>
<dbReference type="PANTHER" id="PTHR33710">
    <property type="entry name" value="BNAC02G09200D PROTEIN"/>
    <property type="match status" value="1"/>
</dbReference>
<dbReference type="PANTHER" id="PTHR33710:SF71">
    <property type="entry name" value="ENDONUCLEASE_EXONUCLEASE_PHOSPHATASE DOMAIN-CONTAINING PROTEIN"/>
    <property type="match status" value="1"/>
</dbReference>
<dbReference type="Pfam" id="PF07727">
    <property type="entry name" value="RVT_2"/>
    <property type="match status" value="1"/>
</dbReference>
<organism evidence="2">
    <name type="scientific">Tanacetum cinerariifolium</name>
    <name type="common">Dalmatian daisy</name>
    <name type="synonym">Chrysanthemum cinerariifolium</name>
    <dbReference type="NCBI Taxonomy" id="118510"/>
    <lineage>
        <taxon>Eukaryota</taxon>
        <taxon>Viridiplantae</taxon>
        <taxon>Streptophyta</taxon>
        <taxon>Embryophyta</taxon>
        <taxon>Tracheophyta</taxon>
        <taxon>Spermatophyta</taxon>
        <taxon>Magnoliopsida</taxon>
        <taxon>eudicotyledons</taxon>
        <taxon>Gunneridae</taxon>
        <taxon>Pentapetalae</taxon>
        <taxon>asterids</taxon>
        <taxon>campanulids</taxon>
        <taxon>Asterales</taxon>
        <taxon>Asteraceae</taxon>
        <taxon>Asteroideae</taxon>
        <taxon>Anthemideae</taxon>
        <taxon>Anthemidinae</taxon>
        <taxon>Tanacetum</taxon>
    </lineage>
</organism>
<accession>A0A699GP89</accession>
<sequence length="1001" mass="113749">MINGFYYVECLNLNLFYVGQFCDADLEVAFRISTCFVRGLQRGLKLSNTSDTLQQKLELLFIPMFEEYFNGGHQGVSKSSAISYLQQQDTSPTLNIQATLEPSTPTTNVNAEENNNNQAVNAHFYVDEFFNHFRTLVHEVAESSSHNTRRQLVTDLEICMFALTVSKFEPKNIKEAMADHAWIEAMREELHQFNRIREEGIDSEESFAPVARLEAVRIFVGYTAHKSFIIYHMDFKMVFLNGPMKEQVYVSQPDGFVDLDHLKKVYRLWKALYGSKQAPRAEEENLAFLRSVAALFKKNKMDKINSSFQPRCGVCVAEQDHNRAGFIMDKTGRMNAPMIGNSTLNHTSLGESMGTSTMNPSDEKVSDVEDGFWSNKDARASPIRSVFNVTKGGEAIQKDYYEEETNANANDHSSASRLKNSAWNDPMVHEQGSWMIRNAPIILNKWSPNMSLTKDKVTKVSVCVKMHKVPIVAYYEDGLSLIASQVGKPIMLDAFTSEMCADPLGRLRFARALIEVNADKDLKQEVIMVVPNTEVKLQNNFDALRDYDDLMKEDNVGEISGIKNTIPTDPNPNLQSDDNKVEELIMEPDTIGLCEKGCRIILGWNMDVVDLMVISQLTQVIHVKVVHKATKQVLLLSFIYASNSPIERRKLWTDLGVHKHVVSGLPWVLMGDFNMALNLEDYYLGSSIMTSDMVDFKDCVSNIEVMDINASGLHYTWNQKPKGGGGVLKKLDRVMGNIKFCDTYQGAFAIFQPYRISNHSPAVLKILGLISNKPKPFKFYNFLSYKPNFLEVVDNAWNSNVEGHKMFQVVSKLKSLKKTLRKLKYNTGHLHERVVKLQHELDEVQKALDGDPEDPILREEEATYLQAFNEAKLDEERFLKQKAKIEWMEVGDLNSAYFHKYVKPKNQRCHVDVIRNDQNVEFSGPHVAKAFILHYEGFLGNDMPCDNLNLEGLFHNKISDIVNSHMVRSVSDLEIKTTIFNIGDDRVPSPDGFTSAFFKKA</sequence>
<feature type="domain" description="Reverse transcriptase Ty1/copia-type" evidence="1">
    <location>
        <begin position="199"/>
        <end position="286"/>
    </location>
</feature>
<dbReference type="EMBL" id="BKCJ010029116">
    <property type="protein sequence ID" value="GEV62553.1"/>
    <property type="molecule type" value="Genomic_DNA"/>
</dbReference>
<dbReference type="SUPFAM" id="SSF56219">
    <property type="entry name" value="DNase I-like"/>
    <property type="match status" value="1"/>
</dbReference>
<gene>
    <name evidence="2" type="ORF">Tci_134530</name>
</gene>
<evidence type="ECO:0000313" key="2">
    <source>
        <dbReference type="EMBL" id="GEV62553.1"/>
    </source>
</evidence>
<dbReference type="Gene3D" id="3.60.10.10">
    <property type="entry name" value="Endonuclease/exonuclease/phosphatase"/>
    <property type="match status" value="1"/>
</dbReference>
<proteinExistence type="predicted"/>
<dbReference type="AlphaFoldDB" id="A0A699GP89"/>
<dbReference type="InterPro" id="IPR036691">
    <property type="entry name" value="Endo/exonu/phosph_ase_sf"/>
</dbReference>
<protein>
    <recommendedName>
        <fullName evidence="1">Reverse transcriptase Ty1/copia-type domain-containing protein</fullName>
    </recommendedName>
</protein>
<reference evidence="2" key="1">
    <citation type="journal article" date="2019" name="Sci. Rep.">
        <title>Draft genome of Tanacetum cinerariifolium, the natural source of mosquito coil.</title>
        <authorList>
            <person name="Yamashiro T."/>
            <person name="Shiraishi A."/>
            <person name="Satake H."/>
            <person name="Nakayama K."/>
        </authorList>
    </citation>
    <scope>NUCLEOTIDE SEQUENCE</scope>
</reference>